<dbReference type="GO" id="GO:0004314">
    <property type="term" value="F:[acyl-carrier-protein] S-malonyltransferase activity"/>
    <property type="evidence" value="ECO:0007669"/>
    <property type="project" value="UniProtKB-EC"/>
</dbReference>
<dbReference type="InterPro" id="IPR016036">
    <property type="entry name" value="Malonyl_transacylase_ACP-bd"/>
</dbReference>
<dbReference type="OrthoDB" id="9805460at2"/>
<protein>
    <recommendedName>
        <fullName evidence="2 6">Malonyl CoA-acyl carrier protein transacylase</fullName>
        <ecNumber evidence="1 6">2.3.1.39</ecNumber>
    </recommendedName>
</protein>
<dbReference type="InterPro" id="IPR024925">
    <property type="entry name" value="Malonyl_CoA-ACP_transAc"/>
</dbReference>
<evidence type="ECO:0000313" key="9">
    <source>
        <dbReference type="EMBL" id="GAT33207.1"/>
    </source>
</evidence>
<feature type="domain" description="Malonyl-CoA:ACP transacylase (MAT)" evidence="8">
    <location>
        <begin position="8"/>
        <end position="311"/>
    </location>
</feature>
<dbReference type="GO" id="GO:0005829">
    <property type="term" value="C:cytosol"/>
    <property type="evidence" value="ECO:0007669"/>
    <property type="project" value="TreeGrafter"/>
</dbReference>
<evidence type="ECO:0000256" key="3">
    <source>
        <dbReference type="ARBA" id="ARBA00022679"/>
    </source>
</evidence>
<dbReference type="AlphaFoldDB" id="A0A146G8L7"/>
<evidence type="ECO:0000256" key="4">
    <source>
        <dbReference type="ARBA" id="ARBA00023315"/>
    </source>
</evidence>
<proteinExistence type="inferred from homology"/>
<dbReference type="InterPro" id="IPR050858">
    <property type="entry name" value="Mal-CoA-ACP_Trans/PKS_FabD"/>
</dbReference>
<evidence type="ECO:0000256" key="6">
    <source>
        <dbReference type="PIRNR" id="PIRNR000446"/>
    </source>
</evidence>
<evidence type="ECO:0000256" key="2">
    <source>
        <dbReference type="ARBA" id="ARBA00018953"/>
    </source>
</evidence>
<dbReference type="InterPro" id="IPR016035">
    <property type="entry name" value="Acyl_Trfase/lysoPLipase"/>
</dbReference>
<accession>A0A146G8L7</accession>
<keyword evidence="10" id="KW-1185">Reference proteome</keyword>
<dbReference type="SMART" id="SM00827">
    <property type="entry name" value="PKS_AT"/>
    <property type="match status" value="1"/>
</dbReference>
<gene>
    <name evidence="9" type="ORF">TSACC_21617</name>
</gene>
<organism evidence="9 10">
    <name type="scientific">Terrimicrobium sacchariphilum</name>
    <dbReference type="NCBI Taxonomy" id="690879"/>
    <lineage>
        <taxon>Bacteria</taxon>
        <taxon>Pseudomonadati</taxon>
        <taxon>Verrucomicrobiota</taxon>
        <taxon>Terrimicrobiia</taxon>
        <taxon>Terrimicrobiales</taxon>
        <taxon>Terrimicrobiaceae</taxon>
        <taxon>Terrimicrobium</taxon>
    </lineage>
</organism>
<dbReference type="STRING" id="690879.TSACC_21617"/>
<evidence type="ECO:0000256" key="5">
    <source>
        <dbReference type="ARBA" id="ARBA00048462"/>
    </source>
</evidence>
<dbReference type="NCBIfam" id="TIGR00128">
    <property type="entry name" value="fabD"/>
    <property type="match status" value="1"/>
</dbReference>
<dbReference type="InParanoid" id="A0A146G8L7"/>
<dbReference type="Proteomes" id="UP000076023">
    <property type="component" value="Unassembled WGS sequence"/>
</dbReference>
<dbReference type="FunCoup" id="A0A146G8L7">
    <property type="interactions" value="561"/>
</dbReference>
<evidence type="ECO:0000259" key="8">
    <source>
        <dbReference type="SMART" id="SM00827"/>
    </source>
</evidence>
<name>A0A146G8L7_TERSA</name>
<dbReference type="PIRSF" id="PIRSF000446">
    <property type="entry name" value="Mct"/>
    <property type="match status" value="1"/>
</dbReference>
<dbReference type="SUPFAM" id="SSF52151">
    <property type="entry name" value="FabD/lysophospholipase-like"/>
    <property type="match status" value="1"/>
</dbReference>
<dbReference type="RefSeq" id="WP_075078971.1">
    <property type="nucleotide sequence ID" value="NZ_BDCO01000002.1"/>
</dbReference>
<keyword evidence="3 6" id="KW-0808">Transferase</keyword>
<dbReference type="PANTHER" id="PTHR42681">
    <property type="entry name" value="MALONYL-COA-ACYL CARRIER PROTEIN TRANSACYLASE, MITOCHONDRIAL"/>
    <property type="match status" value="1"/>
</dbReference>
<dbReference type="Gene3D" id="3.40.366.10">
    <property type="entry name" value="Malonyl-Coenzyme A Acyl Carrier Protein, domain 2"/>
    <property type="match status" value="1"/>
</dbReference>
<evidence type="ECO:0000256" key="1">
    <source>
        <dbReference type="ARBA" id="ARBA00013258"/>
    </source>
</evidence>
<dbReference type="InterPro" id="IPR004410">
    <property type="entry name" value="Malonyl_CoA-ACP_transAc_FabD"/>
</dbReference>
<reference evidence="10" key="1">
    <citation type="journal article" date="2017" name="Genome Announc.">
        <title>Draft Genome Sequence of Terrimicrobium sacchariphilum NM-5T, a Facultative Anaerobic Soil Bacterium of the Class Spartobacteria.</title>
        <authorList>
            <person name="Qiu Y.L."/>
            <person name="Tourlousse D.M."/>
            <person name="Matsuura N."/>
            <person name="Ohashi A."/>
            <person name="Sekiguchi Y."/>
        </authorList>
    </citation>
    <scope>NUCLEOTIDE SEQUENCE [LARGE SCALE GENOMIC DNA]</scope>
    <source>
        <strain evidence="10">NM-5</strain>
    </source>
</reference>
<dbReference type="Gene3D" id="3.30.70.250">
    <property type="entry name" value="Malonyl-CoA ACP transacylase, ACP-binding"/>
    <property type="match status" value="1"/>
</dbReference>
<sequence>MSKKIALLFSGQGAQAVGMGHDLAAEYPSASSLFQKADEILGFSLSNVAFNGPAEELTKTSVCQPALYVHGLALLGALKERVPGLVFHATAGLSLGEFTAHAAAGTFDFETGLRLVAKRSQAMQEACESTEGGMAAIIGGEENDIRQLAAAADVDVANLNSPGQIVLSGEAAKIALSVSLAKEYGARKAVELQVAGAFHSRLMESAYEKLSIALAETEIKQPAVPVVCNVDACTVSDADTIRRSLADQVTGSVLWTQSIEYMIDHLHITQFIELGPGGVLAGLVGRIRKGTPVISISNAASLNDAVAALSA</sequence>
<dbReference type="EMBL" id="BDCO01000002">
    <property type="protein sequence ID" value="GAT33207.1"/>
    <property type="molecule type" value="Genomic_DNA"/>
</dbReference>
<dbReference type="EC" id="2.3.1.39" evidence="1 6"/>
<dbReference type="Pfam" id="PF00698">
    <property type="entry name" value="Acyl_transf_1"/>
    <property type="match status" value="1"/>
</dbReference>
<dbReference type="PANTHER" id="PTHR42681:SF1">
    <property type="entry name" value="MALONYL-COA-ACYL CARRIER PROTEIN TRANSACYLASE, MITOCHONDRIAL"/>
    <property type="match status" value="1"/>
</dbReference>
<comment type="catalytic activity">
    <reaction evidence="5 6">
        <text>holo-[ACP] + malonyl-CoA = malonyl-[ACP] + CoA</text>
        <dbReference type="Rhea" id="RHEA:41792"/>
        <dbReference type="Rhea" id="RHEA-COMP:9623"/>
        <dbReference type="Rhea" id="RHEA-COMP:9685"/>
        <dbReference type="ChEBI" id="CHEBI:57287"/>
        <dbReference type="ChEBI" id="CHEBI:57384"/>
        <dbReference type="ChEBI" id="CHEBI:64479"/>
        <dbReference type="ChEBI" id="CHEBI:78449"/>
        <dbReference type="EC" id="2.3.1.39"/>
    </reaction>
</comment>
<evidence type="ECO:0000256" key="7">
    <source>
        <dbReference type="PIRSR" id="PIRSR000446-1"/>
    </source>
</evidence>
<feature type="active site" evidence="7">
    <location>
        <position position="199"/>
    </location>
</feature>
<dbReference type="InterPro" id="IPR001227">
    <property type="entry name" value="Ac_transferase_dom_sf"/>
</dbReference>
<keyword evidence="4 6" id="KW-0012">Acyltransferase</keyword>
<dbReference type="SUPFAM" id="SSF55048">
    <property type="entry name" value="Probable ACP-binding domain of malonyl-CoA ACP transacylase"/>
    <property type="match status" value="1"/>
</dbReference>
<comment type="caution">
    <text evidence="9">The sequence shown here is derived from an EMBL/GenBank/DDBJ whole genome shotgun (WGS) entry which is preliminary data.</text>
</comment>
<evidence type="ECO:0000313" key="10">
    <source>
        <dbReference type="Proteomes" id="UP000076023"/>
    </source>
</evidence>
<comment type="similarity">
    <text evidence="6">Belongs to the fabD family.</text>
</comment>
<dbReference type="InterPro" id="IPR014043">
    <property type="entry name" value="Acyl_transferase_dom"/>
</dbReference>
<dbReference type="GO" id="GO:0006633">
    <property type="term" value="P:fatty acid biosynthetic process"/>
    <property type="evidence" value="ECO:0007669"/>
    <property type="project" value="TreeGrafter"/>
</dbReference>
<feature type="active site" evidence="7">
    <location>
        <position position="94"/>
    </location>
</feature>